<dbReference type="OrthoDB" id="1703270at2759"/>
<dbReference type="Proteomes" id="UP000027238">
    <property type="component" value="Unassembled WGS sequence"/>
</dbReference>
<feature type="region of interest" description="Disordered" evidence="1">
    <location>
        <begin position="71"/>
        <end position="93"/>
    </location>
</feature>
<feature type="compositionally biased region" description="Basic and acidic residues" evidence="1">
    <location>
        <begin position="246"/>
        <end position="262"/>
    </location>
</feature>
<dbReference type="HOGENOM" id="CLU_677942_0_0_1"/>
<accession>A0A066XU24</accession>
<name>A0A066XU24_COLSU</name>
<feature type="compositionally biased region" description="Polar residues" evidence="1">
    <location>
        <begin position="7"/>
        <end position="18"/>
    </location>
</feature>
<dbReference type="eggNOG" id="ENOG502T2GG">
    <property type="taxonomic scope" value="Eukaryota"/>
</dbReference>
<organism evidence="2 3">
    <name type="scientific">Colletotrichum sublineola</name>
    <name type="common">Sorghum anthracnose fungus</name>
    <dbReference type="NCBI Taxonomy" id="1173701"/>
    <lineage>
        <taxon>Eukaryota</taxon>
        <taxon>Fungi</taxon>
        <taxon>Dikarya</taxon>
        <taxon>Ascomycota</taxon>
        <taxon>Pezizomycotina</taxon>
        <taxon>Sordariomycetes</taxon>
        <taxon>Hypocreomycetidae</taxon>
        <taxon>Glomerellales</taxon>
        <taxon>Glomerellaceae</taxon>
        <taxon>Colletotrichum</taxon>
        <taxon>Colletotrichum graminicola species complex</taxon>
    </lineage>
</organism>
<gene>
    <name evidence="2" type="ORF">CSUB01_05200</name>
</gene>
<evidence type="ECO:0000256" key="1">
    <source>
        <dbReference type="SAM" id="MobiDB-lite"/>
    </source>
</evidence>
<feature type="compositionally biased region" description="Low complexity" evidence="1">
    <location>
        <begin position="75"/>
        <end position="93"/>
    </location>
</feature>
<comment type="caution">
    <text evidence="2">The sequence shown here is derived from an EMBL/GenBank/DDBJ whole genome shotgun (WGS) entry which is preliminary data.</text>
</comment>
<keyword evidence="3" id="KW-1185">Reference proteome</keyword>
<sequence length="428" mass="48189">MIRIRHSSQPTDTGSSFFSDLLGKDASPKFIPGRTRHRGLIETPSHNTSVMPSHIHEADLLQKPTWAPQSRIVGSPTSLSTTSTATNPSATTSYSGFDSYTEVCNTQNHPSLKSLHAGVPTGPAADRDRRTQPHQFSGHCGIDDKRPPPNAPTGPAAKRKQEARSITSRGSLQLERPVRSASWSQSLTWQSTKAQVREAFRRASAEMRHLGIDRSPAAPKAFEEYLNTRMLNVQRGLALQKMQQQKADEQQRHRKNKGEVNEKNPLSPNTLLHQKLCSDRLSPVFSADLCWNACYTVMDNAPHNERVEWPPLAAFKEAGRKIESKTLGRSLPLPRQNQLRGQGRMIEGDGANDEAGTMDYHEKTVKLDRLDLFRQHSLVEPEFTDTYDIEFESLPAWTREIIAEIELEEEEEKNPTRIQKGRDEDEYV</sequence>
<reference evidence="3" key="1">
    <citation type="journal article" date="2014" name="Genome Announc.">
        <title>Draft genome sequence of Colletotrichum sublineola, a destructive pathogen of cultivated sorghum.</title>
        <authorList>
            <person name="Baroncelli R."/>
            <person name="Sanz-Martin J.M."/>
            <person name="Rech G.E."/>
            <person name="Sukno S.A."/>
            <person name="Thon M.R."/>
        </authorList>
    </citation>
    <scope>NUCLEOTIDE SEQUENCE [LARGE SCALE GENOMIC DNA]</scope>
    <source>
        <strain evidence="3">TX430BB</strain>
    </source>
</reference>
<feature type="region of interest" description="Disordered" evidence="1">
    <location>
        <begin position="408"/>
        <end position="428"/>
    </location>
</feature>
<evidence type="ECO:0000313" key="3">
    <source>
        <dbReference type="Proteomes" id="UP000027238"/>
    </source>
</evidence>
<protein>
    <submittedName>
        <fullName evidence="2">Uncharacterized protein</fullName>
    </submittedName>
</protein>
<feature type="region of interest" description="Disordered" evidence="1">
    <location>
        <begin position="110"/>
        <end position="188"/>
    </location>
</feature>
<dbReference type="STRING" id="1173701.A0A066XU24"/>
<dbReference type="EMBL" id="JMSE01000536">
    <property type="protein sequence ID" value="KDN69256.1"/>
    <property type="molecule type" value="Genomic_DNA"/>
</dbReference>
<feature type="region of interest" description="Disordered" evidence="1">
    <location>
        <begin position="28"/>
        <end position="50"/>
    </location>
</feature>
<evidence type="ECO:0000313" key="2">
    <source>
        <dbReference type="EMBL" id="KDN69256.1"/>
    </source>
</evidence>
<dbReference type="AlphaFoldDB" id="A0A066XU24"/>
<feature type="region of interest" description="Disordered" evidence="1">
    <location>
        <begin position="1"/>
        <end position="20"/>
    </location>
</feature>
<proteinExistence type="predicted"/>
<feature type="region of interest" description="Disordered" evidence="1">
    <location>
        <begin position="240"/>
        <end position="269"/>
    </location>
</feature>